<feature type="domain" description="AMP-binding enzyme C-terminal" evidence="7">
    <location>
        <begin position="452"/>
        <end position="569"/>
    </location>
</feature>
<keyword evidence="9" id="KW-1185">Reference proteome</keyword>
<dbReference type="GO" id="GO:0070566">
    <property type="term" value="F:adenylyltransferase activity"/>
    <property type="evidence" value="ECO:0007669"/>
    <property type="project" value="TreeGrafter"/>
</dbReference>
<dbReference type="InterPro" id="IPR042099">
    <property type="entry name" value="ANL_N_sf"/>
</dbReference>
<dbReference type="CDD" id="cd05931">
    <property type="entry name" value="FAAL"/>
    <property type="match status" value="1"/>
</dbReference>
<dbReference type="GO" id="GO:0071766">
    <property type="term" value="P:Actinobacterium-type cell wall biogenesis"/>
    <property type="evidence" value="ECO:0007669"/>
    <property type="project" value="UniProtKB-ARBA"/>
</dbReference>
<dbReference type="KEGG" id="mnm:MNVM_21730"/>
<evidence type="ECO:0000256" key="4">
    <source>
        <dbReference type="ARBA" id="ARBA00023098"/>
    </source>
</evidence>
<dbReference type="GO" id="GO:0006633">
    <property type="term" value="P:fatty acid biosynthetic process"/>
    <property type="evidence" value="ECO:0007669"/>
    <property type="project" value="TreeGrafter"/>
</dbReference>
<dbReference type="PANTHER" id="PTHR22754">
    <property type="entry name" value="DISCO-INTERACTING PROTEIN 2 DIP2 -RELATED"/>
    <property type="match status" value="1"/>
</dbReference>
<proteinExistence type="inferred from homology"/>
<accession>A0A7I7JPZ3</accession>
<keyword evidence="3" id="KW-0276">Fatty acid metabolism</keyword>
<dbReference type="GO" id="GO:0016874">
    <property type="term" value="F:ligase activity"/>
    <property type="evidence" value="ECO:0007669"/>
    <property type="project" value="UniProtKB-KW"/>
</dbReference>
<dbReference type="FunFam" id="3.40.50.12780:FF:000013">
    <property type="entry name" value="Long-chain-fatty-acid--AMP ligase FadD32"/>
    <property type="match status" value="1"/>
</dbReference>
<dbReference type="SUPFAM" id="SSF56801">
    <property type="entry name" value="Acetyl-CoA synthetase-like"/>
    <property type="match status" value="1"/>
</dbReference>
<dbReference type="Pfam" id="PF00501">
    <property type="entry name" value="AMP-binding"/>
    <property type="match status" value="1"/>
</dbReference>
<dbReference type="InterPro" id="IPR025110">
    <property type="entry name" value="AMP-bd_C"/>
</dbReference>
<dbReference type="AlphaFoldDB" id="A0A7I7JPZ3"/>
<keyword evidence="4" id="KW-0443">Lipid metabolism</keyword>
<dbReference type="InterPro" id="IPR000873">
    <property type="entry name" value="AMP-dep_synth/lig_dom"/>
</dbReference>
<dbReference type="Pfam" id="PF23024">
    <property type="entry name" value="AMP-dom_DIP2-like"/>
    <property type="match status" value="1"/>
</dbReference>
<reference evidence="8 9" key="1">
    <citation type="journal article" date="2019" name="Emerg. Microbes Infect.">
        <title>Comprehensive subspecies identification of 175 nontuberculous mycobacteria species based on 7547 genomic profiles.</title>
        <authorList>
            <person name="Matsumoto Y."/>
            <person name="Kinjo T."/>
            <person name="Motooka D."/>
            <person name="Nabeya D."/>
            <person name="Jung N."/>
            <person name="Uechi K."/>
            <person name="Horii T."/>
            <person name="Iida T."/>
            <person name="Fujita J."/>
            <person name="Nakamura S."/>
        </authorList>
    </citation>
    <scope>NUCLEOTIDE SEQUENCE [LARGE SCALE GENOMIC DNA]</scope>
    <source>
        <strain evidence="8 9">JCM 6391</strain>
    </source>
</reference>
<evidence type="ECO:0000256" key="1">
    <source>
        <dbReference type="ARBA" id="ARBA00006432"/>
    </source>
</evidence>
<feature type="region of interest" description="Disordered" evidence="5">
    <location>
        <begin position="575"/>
        <end position="617"/>
    </location>
</feature>
<dbReference type="Proteomes" id="UP000466997">
    <property type="component" value="Chromosome"/>
</dbReference>
<protein>
    <submittedName>
        <fullName evidence="8">Acyl-CoA synthetase</fullName>
    </submittedName>
</protein>
<organism evidence="8 9">
    <name type="scientific">Mycobacterium novum</name>
    <dbReference type="NCBI Taxonomy" id="2492438"/>
    <lineage>
        <taxon>Bacteria</taxon>
        <taxon>Bacillati</taxon>
        <taxon>Actinomycetota</taxon>
        <taxon>Actinomycetes</taxon>
        <taxon>Mycobacteriales</taxon>
        <taxon>Mycobacteriaceae</taxon>
        <taxon>Mycobacterium</taxon>
    </lineage>
</organism>
<dbReference type="EMBL" id="AP022562">
    <property type="protein sequence ID" value="BBX13092.1"/>
    <property type="molecule type" value="Genomic_DNA"/>
</dbReference>
<dbReference type="RefSeq" id="WP_232062370.1">
    <property type="nucleotide sequence ID" value="NZ_AP022562.1"/>
</dbReference>
<evidence type="ECO:0000259" key="7">
    <source>
        <dbReference type="Pfam" id="PF23024"/>
    </source>
</evidence>
<dbReference type="GO" id="GO:0005886">
    <property type="term" value="C:plasma membrane"/>
    <property type="evidence" value="ECO:0007669"/>
    <property type="project" value="TreeGrafter"/>
</dbReference>
<dbReference type="InterPro" id="IPR040097">
    <property type="entry name" value="FAAL/FAAC"/>
</dbReference>
<comment type="similarity">
    <text evidence="1">Belongs to the ATP-dependent AMP-binding enzyme family.</text>
</comment>
<dbReference type="Gene3D" id="3.30.300.30">
    <property type="match status" value="1"/>
</dbReference>
<evidence type="ECO:0000256" key="3">
    <source>
        <dbReference type="ARBA" id="ARBA00022832"/>
    </source>
</evidence>
<feature type="domain" description="AMP-dependent synthetase/ligase" evidence="6">
    <location>
        <begin position="18"/>
        <end position="408"/>
    </location>
</feature>
<evidence type="ECO:0000313" key="8">
    <source>
        <dbReference type="EMBL" id="BBX13092.1"/>
    </source>
</evidence>
<sequence>MPEQTSPTVPTLVELLRLQAERHADKVAFSFAPDGKQITARLTYRELDVHARAIATTLQHEGAAGERALVICRPGLDSIVSIFGCLYAGAVPVPVDTPLPRLKLVAPDTQAAFAVATAGTRNQLQAVAADVPGLSTLRWCAIDEYTADPEDWETPDVDSSTTALIQYTSGSTRSPKGVVVTHGNLMDNLEAIRRAYHGDEHETSVYFLPQQHDMGLIGGVLEMIYVGCSTVLMSPIVFFQRPMAWLEAMSRFRANTTAAPNSAYRLCVKSSTPAQRAALDLSHWTTAASSSEPIHASTIQEFADAFAPAGFRLEAFLPCYGLAEATLLVAAGPGHGVAGVRYVDAAALSENRAVDVTPDTAAVPVVSCGPPVYGQRVLIVDPETRLQRGPDEVGEIWVSGPSVAQGYWGRPEENAHTFAGFLADTGEGPFLRTGDLGFLCKGEVFVTGRWNDLITIRDGNYYPNNIEPTVHACHPALLADRGAVLAVQGTQGADNRLVVLQEVDHQQQVAADELPGIIDAIRTAVSTQHGLEAHDVLLVPAMRLPTTSSGKIRRAECRRQFLDGELEALAEWHAPAPPADRTPNAGGAGGLARLISNSLAQRQKQQQQRGIPPRAGG</sequence>
<keyword evidence="2" id="KW-0436">Ligase</keyword>
<evidence type="ECO:0000256" key="2">
    <source>
        <dbReference type="ARBA" id="ARBA00022598"/>
    </source>
</evidence>
<evidence type="ECO:0000313" key="9">
    <source>
        <dbReference type="Proteomes" id="UP000466997"/>
    </source>
</evidence>
<dbReference type="Gene3D" id="3.40.50.12780">
    <property type="entry name" value="N-terminal domain of ligase-like"/>
    <property type="match status" value="1"/>
</dbReference>
<name>A0A7I7JPZ3_9MYCO</name>
<dbReference type="PANTHER" id="PTHR22754:SF32">
    <property type="entry name" value="DISCO-INTERACTING PROTEIN 2"/>
    <property type="match status" value="1"/>
</dbReference>
<dbReference type="InterPro" id="IPR045851">
    <property type="entry name" value="AMP-bd_C_sf"/>
</dbReference>
<evidence type="ECO:0000259" key="6">
    <source>
        <dbReference type="Pfam" id="PF00501"/>
    </source>
</evidence>
<gene>
    <name evidence="8" type="ORF">MNVM_21730</name>
</gene>
<evidence type="ECO:0000256" key="5">
    <source>
        <dbReference type="SAM" id="MobiDB-lite"/>
    </source>
</evidence>